<dbReference type="RefSeq" id="XP_065662066.1">
    <property type="nucleotide sequence ID" value="XM_065805994.1"/>
</dbReference>
<evidence type="ECO:0000313" key="10">
    <source>
        <dbReference type="RefSeq" id="XP_065662066.1"/>
    </source>
</evidence>
<evidence type="ECO:0000256" key="5">
    <source>
        <dbReference type="ARBA" id="ARBA00023274"/>
    </source>
</evidence>
<name>A0ABM4CJY2_HYDVU</name>
<dbReference type="HAMAP" id="MF_00508">
    <property type="entry name" value="Ribosomal_uS10"/>
    <property type="match status" value="1"/>
</dbReference>
<dbReference type="Proteomes" id="UP001652625">
    <property type="component" value="Chromosome 09"/>
</dbReference>
<dbReference type="Pfam" id="PF00338">
    <property type="entry name" value="Ribosomal_S10"/>
    <property type="match status" value="1"/>
</dbReference>
<comment type="similarity">
    <text evidence="2">Belongs to the universal ribosomal protein uS10 family.</text>
</comment>
<dbReference type="InterPro" id="IPR027486">
    <property type="entry name" value="Ribosomal_uS10_dom"/>
</dbReference>
<protein>
    <recommendedName>
        <fullName evidence="6">Small ribosomal subunit protein uS10m</fullName>
    </recommendedName>
    <alternativeName>
        <fullName evidence="7">28S ribosomal protein S10, mitochondrial</fullName>
    </alternativeName>
</protein>
<dbReference type="PANTHER" id="PTHR13334:SF4">
    <property type="entry name" value="SMALL RIBOSOMAL SUBUNIT PROTEIN US10M"/>
    <property type="match status" value="1"/>
</dbReference>
<evidence type="ECO:0000313" key="9">
    <source>
        <dbReference type="Proteomes" id="UP001652625"/>
    </source>
</evidence>
<sequence length="162" mass="18527">MALGLNQLRLNNLLSTASWQRSAALIRCLASGPEDTLEEKDKERLVSLLTVKVRGADEAVLDSYTQFAQRAAKVLQLDTSGKIILPMHIEKRTLLKSPHINKKHRVQYELRTHARMFQLRELTGDTADIYLEYIQRNIPEGVSMSVEQTELEQLPSFLQRNL</sequence>
<keyword evidence="4" id="KW-0496">Mitochondrion</keyword>
<keyword evidence="9" id="KW-1185">Reference proteome</keyword>
<evidence type="ECO:0000256" key="7">
    <source>
        <dbReference type="ARBA" id="ARBA00035544"/>
    </source>
</evidence>
<keyword evidence="5" id="KW-0687">Ribonucleoprotein</keyword>
<evidence type="ECO:0000256" key="6">
    <source>
        <dbReference type="ARBA" id="ARBA00035261"/>
    </source>
</evidence>
<dbReference type="SMART" id="SM01403">
    <property type="entry name" value="Ribosomal_S10"/>
    <property type="match status" value="1"/>
</dbReference>
<evidence type="ECO:0000256" key="4">
    <source>
        <dbReference type="ARBA" id="ARBA00023128"/>
    </source>
</evidence>
<organism evidence="9 10">
    <name type="scientific">Hydra vulgaris</name>
    <name type="common">Hydra</name>
    <name type="synonym">Hydra attenuata</name>
    <dbReference type="NCBI Taxonomy" id="6087"/>
    <lineage>
        <taxon>Eukaryota</taxon>
        <taxon>Metazoa</taxon>
        <taxon>Cnidaria</taxon>
        <taxon>Hydrozoa</taxon>
        <taxon>Hydroidolina</taxon>
        <taxon>Anthoathecata</taxon>
        <taxon>Aplanulata</taxon>
        <taxon>Hydridae</taxon>
        <taxon>Hydra</taxon>
    </lineage>
</organism>
<keyword evidence="3" id="KW-0689">Ribosomal protein</keyword>
<reference evidence="10" key="1">
    <citation type="submission" date="2025-08" db="UniProtKB">
        <authorList>
            <consortium name="RefSeq"/>
        </authorList>
    </citation>
    <scope>IDENTIFICATION</scope>
</reference>
<dbReference type="InterPro" id="IPR036838">
    <property type="entry name" value="Ribosomal_uS10_dom_sf"/>
</dbReference>
<evidence type="ECO:0000256" key="2">
    <source>
        <dbReference type="ARBA" id="ARBA00007102"/>
    </source>
</evidence>
<dbReference type="GeneID" id="100197338"/>
<dbReference type="InterPro" id="IPR040055">
    <property type="entry name" value="Ribosomal_uS10m"/>
</dbReference>
<evidence type="ECO:0000256" key="3">
    <source>
        <dbReference type="ARBA" id="ARBA00022980"/>
    </source>
</evidence>
<evidence type="ECO:0000259" key="8">
    <source>
        <dbReference type="SMART" id="SM01403"/>
    </source>
</evidence>
<proteinExistence type="inferred from homology"/>
<accession>A0ABM4CJY2</accession>
<gene>
    <name evidence="10" type="primary">LOC100197338</name>
</gene>
<dbReference type="Gene3D" id="3.30.70.600">
    <property type="entry name" value="Ribosomal protein S10 domain"/>
    <property type="match status" value="1"/>
</dbReference>
<dbReference type="InterPro" id="IPR001848">
    <property type="entry name" value="Ribosomal_uS10"/>
</dbReference>
<dbReference type="PANTHER" id="PTHR13334">
    <property type="entry name" value="MITOCHONDRIAL 28S RIBOSOMAL PROTEIN S10"/>
    <property type="match status" value="1"/>
</dbReference>
<dbReference type="SUPFAM" id="SSF54999">
    <property type="entry name" value="Ribosomal protein S10"/>
    <property type="match status" value="1"/>
</dbReference>
<evidence type="ECO:0000256" key="1">
    <source>
        <dbReference type="ARBA" id="ARBA00004173"/>
    </source>
</evidence>
<feature type="domain" description="Small ribosomal subunit protein uS10" evidence="8">
    <location>
        <begin position="50"/>
        <end position="147"/>
    </location>
</feature>
<comment type="subcellular location">
    <subcellularLocation>
        <location evidence="1">Mitochondrion</location>
    </subcellularLocation>
</comment>